<gene>
    <name evidence="1" type="ORF">O6H91_21G016800</name>
</gene>
<comment type="caution">
    <text evidence="1">The sequence shown here is derived from an EMBL/GenBank/DDBJ whole genome shotgun (WGS) entry which is preliminary data.</text>
</comment>
<keyword evidence="2" id="KW-1185">Reference proteome</keyword>
<accession>A0ACC2AK35</accession>
<proteinExistence type="predicted"/>
<evidence type="ECO:0000313" key="1">
    <source>
        <dbReference type="EMBL" id="KAJ7517284.1"/>
    </source>
</evidence>
<dbReference type="Proteomes" id="UP001162992">
    <property type="component" value="Chromosome 21"/>
</dbReference>
<evidence type="ECO:0000313" key="2">
    <source>
        <dbReference type="Proteomes" id="UP001162992"/>
    </source>
</evidence>
<dbReference type="EMBL" id="CM055112">
    <property type="protein sequence ID" value="KAJ7517284.1"/>
    <property type="molecule type" value="Genomic_DNA"/>
</dbReference>
<sequence length="199" mass="21865">MTAMYPLVKHSRRNQNLEDENWLASAFKVVNFLPGLCIGLLIGLWVDLPRHHGRNSTTKANNKHDSKNRQTGSHSISATNESDDVKMVLIVRQDLRMGGGKVASQCAHAAVGSYIELLKSQRSLLTKWELCGQPKIVVTCKNQLEMNELKCKAEKVGLPTFVVADAGRTQVAAGSRTVLVIGPGTKDVVDSVTRHLRLL</sequence>
<name>A0ACC2AK35_DIPCM</name>
<protein>
    <submittedName>
        <fullName evidence="1">Uncharacterized protein</fullName>
    </submittedName>
</protein>
<reference evidence="2" key="1">
    <citation type="journal article" date="2024" name="Proc. Natl. Acad. Sci. U.S.A.">
        <title>Extraordinary preservation of gene collinearity over three hundred million years revealed in homosporous lycophytes.</title>
        <authorList>
            <person name="Li C."/>
            <person name="Wickell D."/>
            <person name="Kuo L.Y."/>
            <person name="Chen X."/>
            <person name="Nie B."/>
            <person name="Liao X."/>
            <person name="Peng D."/>
            <person name="Ji J."/>
            <person name="Jenkins J."/>
            <person name="Williams M."/>
            <person name="Shu S."/>
            <person name="Plott C."/>
            <person name="Barry K."/>
            <person name="Rajasekar S."/>
            <person name="Grimwood J."/>
            <person name="Han X."/>
            <person name="Sun S."/>
            <person name="Hou Z."/>
            <person name="He W."/>
            <person name="Dai G."/>
            <person name="Sun C."/>
            <person name="Schmutz J."/>
            <person name="Leebens-Mack J.H."/>
            <person name="Li F.W."/>
            <person name="Wang L."/>
        </authorList>
    </citation>
    <scope>NUCLEOTIDE SEQUENCE [LARGE SCALE GENOMIC DNA]</scope>
    <source>
        <strain evidence="2">cv. PW_Plant_1</strain>
    </source>
</reference>
<organism evidence="1 2">
    <name type="scientific">Diphasiastrum complanatum</name>
    <name type="common">Issler's clubmoss</name>
    <name type="synonym">Lycopodium complanatum</name>
    <dbReference type="NCBI Taxonomy" id="34168"/>
    <lineage>
        <taxon>Eukaryota</taxon>
        <taxon>Viridiplantae</taxon>
        <taxon>Streptophyta</taxon>
        <taxon>Embryophyta</taxon>
        <taxon>Tracheophyta</taxon>
        <taxon>Lycopodiopsida</taxon>
        <taxon>Lycopodiales</taxon>
        <taxon>Lycopodiaceae</taxon>
        <taxon>Lycopodioideae</taxon>
        <taxon>Diphasiastrum</taxon>
    </lineage>
</organism>